<organism evidence="1 2">
    <name type="scientific">Archangium violaceum Cb vi76</name>
    <dbReference type="NCBI Taxonomy" id="1406225"/>
    <lineage>
        <taxon>Bacteria</taxon>
        <taxon>Pseudomonadati</taxon>
        <taxon>Myxococcota</taxon>
        <taxon>Myxococcia</taxon>
        <taxon>Myxococcales</taxon>
        <taxon>Cystobacterineae</taxon>
        <taxon>Archangiaceae</taxon>
        <taxon>Archangium</taxon>
    </lineage>
</organism>
<sequence length="77" mass="8349">MKNRASESWEIEEATLVSGAGEALARVRTLTPVVIPPGIDAPFYVVSEPTARAVPGAYTLKLRGRGRELVVENVTFH</sequence>
<accession>A0A084SGN1</accession>
<dbReference type="AlphaFoldDB" id="A0A084SGN1"/>
<evidence type="ECO:0000313" key="1">
    <source>
        <dbReference type="EMBL" id="KFA87616.1"/>
    </source>
</evidence>
<comment type="caution">
    <text evidence="1">The sequence shown here is derived from an EMBL/GenBank/DDBJ whole genome shotgun (WGS) entry which is preliminary data.</text>
</comment>
<evidence type="ECO:0000313" key="2">
    <source>
        <dbReference type="Proteomes" id="UP000028547"/>
    </source>
</evidence>
<dbReference type="Proteomes" id="UP000028547">
    <property type="component" value="Unassembled WGS sequence"/>
</dbReference>
<proteinExistence type="predicted"/>
<protein>
    <submittedName>
        <fullName evidence="1">Uncharacterized protein</fullName>
    </submittedName>
</protein>
<name>A0A084SGN1_9BACT</name>
<dbReference type="EMBL" id="JPMI01000361">
    <property type="protein sequence ID" value="KFA87616.1"/>
    <property type="molecule type" value="Genomic_DNA"/>
</dbReference>
<gene>
    <name evidence="1" type="ORF">Q664_46660</name>
</gene>
<reference evidence="1 2" key="1">
    <citation type="submission" date="2014-07" db="EMBL/GenBank/DDBJ databases">
        <title>Draft Genome Sequence of Gephyronic Acid Producer, Cystobacter violaceus Strain Cb vi76.</title>
        <authorList>
            <person name="Stevens D.C."/>
            <person name="Young J."/>
            <person name="Carmichael R."/>
            <person name="Tan J."/>
            <person name="Taylor R.E."/>
        </authorList>
    </citation>
    <scope>NUCLEOTIDE SEQUENCE [LARGE SCALE GENOMIC DNA]</scope>
    <source>
        <strain evidence="1 2">Cb vi76</strain>
    </source>
</reference>